<dbReference type="Pfam" id="PF25553">
    <property type="entry name" value="BTB-POZ_ANK-like"/>
    <property type="match status" value="1"/>
</dbReference>
<feature type="domain" description="At3g05675-like ankyrin-like" evidence="4">
    <location>
        <begin position="39"/>
        <end position="94"/>
    </location>
</feature>
<dbReference type="PANTHER" id="PTHR31060">
    <property type="entry name" value="OSJNBA0011J08.25 PROTEIN-RELATED"/>
    <property type="match status" value="1"/>
</dbReference>
<evidence type="ECO:0000313" key="5">
    <source>
        <dbReference type="EMBL" id="KAK9288261.1"/>
    </source>
</evidence>
<proteinExistence type="predicted"/>
<evidence type="ECO:0000256" key="2">
    <source>
        <dbReference type="ARBA" id="ARBA00004906"/>
    </source>
</evidence>
<evidence type="ECO:0000256" key="1">
    <source>
        <dbReference type="ARBA" id="ARBA00002668"/>
    </source>
</evidence>
<protein>
    <recommendedName>
        <fullName evidence="4">At3g05675-like ankyrin-like domain-containing protein</fullName>
    </recommendedName>
</protein>
<dbReference type="AlphaFoldDB" id="A0AAP0RZM9"/>
<dbReference type="InterPro" id="IPR038920">
    <property type="entry name" value="At3g05675-like"/>
</dbReference>
<evidence type="ECO:0000313" key="6">
    <source>
        <dbReference type="Proteomes" id="UP001415857"/>
    </source>
</evidence>
<gene>
    <name evidence="5" type="ORF">L1049_016711</name>
</gene>
<comment type="pathway">
    <text evidence="2">Protein modification; protein ubiquitination.</text>
</comment>
<evidence type="ECO:0000259" key="4">
    <source>
        <dbReference type="Pfam" id="PF25553"/>
    </source>
</evidence>
<accession>A0AAP0RZM9</accession>
<evidence type="ECO:0000256" key="3">
    <source>
        <dbReference type="ARBA" id="ARBA00022786"/>
    </source>
</evidence>
<dbReference type="EMBL" id="JBBPBK010000003">
    <property type="protein sequence ID" value="KAK9288261.1"/>
    <property type="molecule type" value="Genomic_DNA"/>
</dbReference>
<organism evidence="5 6">
    <name type="scientific">Liquidambar formosana</name>
    <name type="common">Formosan gum</name>
    <dbReference type="NCBI Taxonomy" id="63359"/>
    <lineage>
        <taxon>Eukaryota</taxon>
        <taxon>Viridiplantae</taxon>
        <taxon>Streptophyta</taxon>
        <taxon>Embryophyta</taxon>
        <taxon>Tracheophyta</taxon>
        <taxon>Spermatophyta</taxon>
        <taxon>Magnoliopsida</taxon>
        <taxon>eudicotyledons</taxon>
        <taxon>Gunneridae</taxon>
        <taxon>Pentapetalae</taxon>
        <taxon>Saxifragales</taxon>
        <taxon>Altingiaceae</taxon>
        <taxon>Liquidambar</taxon>
    </lineage>
</organism>
<comment type="caution">
    <text evidence="5">The sequence shown here is derived from an EMBL/GenBank/DDBJ whole genome shotgun (WGS) entry which is preliminary data.</text>
</comment>
<dbReference type="PANTHER" id="PTHR31060:SF32">
    <property type="entry name" value="BTB_POZ DOMAIN PLANT PROTEIN"/>
    <property type="match status" value="1"/>
</dbReference>
<keyword evidence="3" id="KW-0833">Ubl conjugation pathway</keyword>
<comment type="function">
    <text evidence="1">May act as a substrate-specific adapter of an E3 ubiquitin-protein ligase complex (CUL3-RBX1-BTB) which mediates the ubiquitination and subsequent proteasomal degradation of target proteins.</text>
</comment>
<reference evidence="5 6" key="1">
    <citation type="journal article" date="2024" name="Plant J.">
        <title>Genome sequences and population genomics reveal climatic adaptation and genomic divergence between two closely related sweetgum species.</title>
        <authorList>
            <person name="Xu W.Q."/>
            <person name="Ren C.Q."/>
            <person name="Zhang X.Y."/>
            <person name="Comes H.P."/>
            <person name="Liu X.H."/>
            <person name="Li Y.G."/>
            <person name="Kettle C.J."/>
            <person name="Jalonen R."/>
            <person name="Gaisberger H."/>
            <person name="Ma Y.Z."/>
            <person name="Qiu Y.X."/>
        </authorList>
    </citation>
    <scope>NUCLEOTIDE SEQUENCE [LARGE SCALE GENOMIC DNA]</scope>
    <source>
        <strain evidence="5">Hangzhou</strain>
    </source>
</reference>
<dbReference type="Proteomes" id="UP001415857">
    <property type="component" value="Unassembled WGS sequence"/>
</dbReference>
<keyword evidence="6" id="KW-1185">Reference proteome</keyword>
<name>A0AAP0RZM9_LIQFO</name>
<sequence>MIRLKWFEDMYLGSVMYLEAIPWSKDEEEKVMFLLSQLQLHESMTETILTLPVQQQQQQALLLNLFGDVGRFRDKGDDSPNIQRAFEVFWRRAYADNMWPTRMIPSYRLPSVIIQAERFGVRWSLVDDEDAKKEVKKGHMHLGMFGRNIMG</sequence>
<dbReference type="InterPro" id="IPR058039">
    <property type="entry name" value="At3g05675-like_ankyrin"/>
</dbReference>